<reference evidence="1 2" key="1">
    <citation type="journal article" date="2017" name="Antonie Van Leeuwenhoek">
        <title>Phylogenomic resolution of the bacterial genus Pantoea and its relationship with Erwinia and Tatumella.</title>
        <authorList>
            <person name="Palmer M."/>
            <person name="Steenkamp E.T."/>
            <person name="Coetzee M.P."/>
            <person name="Chan W.Y."/>
            <person name="van Zyl E."/>
            <person name="De Maayer P."/>
            <person name="Coutinho T.A."/>
            <person name="Blom J."/>
            <person name="Smits T.H."/>
            <person name="Duffy B."/>
            <person name="Venter S.N."/>
        </authorList>
    </citation>
    <scope>NUCLEOTIDE SEQUENCE [LARGE SCALE GENOMIC DNA]</scope>
    <source>
        <strain evidence="1 2">LMG 2657</strain>
    </source>
</reference>
<evidence type="ECO:0000313" key="1">
    <source>
        <dbReference type="EMBL" id="ORM91997.1"/>
    </source>
</evidence>
<dbReference type="PROSITE" id="PS51257">
    <property type="entry name" value="PROKAR_LIPOPROTEIN"/>
    <property type="match status" value="1"/>
</dbReference>
<dbReference type="STRING" id="55209.HA50_01005"/>
<dbReference type="Proteomes" id="UP000193749">
    <property type="component" value="Unassembled WGS sequence"/>
</dbReference>
<dbReference type="AlphaFoldDB" id="A0A1X1EPY4"/>
<organism evidence="1 2">
    <name type="scientific">Pantoea cypripedii</name>
    <name type="common">Pectobacterium cypripedii</name>
    <name type="synonym">Erwinia cypripedii</name>
    <dbReference type="NCBI Taxonomy" id="55209"/>
    <lineage>
        <taxon>Bacteria</taxon>
        <taxon>Pseudomonadati</taxon>
        <taxon>Pseudomonadota</taxon>
        <taxon>Gammaproteobacteria</taxon>
        <taxon>Enterobacterales</taxon>
        <taxon>Erwiniaceae</taxon>
        <taxon>Pantoea</taxon>
    </lineage>
</organism>
<keyword evidence="2" id="KW-1185">Reference proteome</keyword>
<gene>
    <name evidence="1" type="ORF">HA50_01005</name>
</gene>
<name>A0A1X1EPY4_PANCY</name>
<accession>A0A1X1EPY4</accession>
<comment type="caution">
    <text evidence="1">The sequence shown here is derived from an EMBL/GenBank/DDBJ whole genome shotgun (WGS) entry which is preliminary data.</text>
</comment>
<proteinExistence type="predicted"/>
<dbReference type="EMBL" id="MLJI01000001">
    <property type="protein sequence ID" value="ORM91997.1"/>
    <property type="molecule type" value="Genomic_DNA"/>
</dbReference>
<protein>
    <submittedName>
        <fullName evidence="1">Uncharacterized protein</fullName>
    </submittedName>
</protein>
<sequence length="64" mass="7199">MFKHLFAAQSAVISCAAEKLSAIELIHLPEVQHFVELEVIGKPDYYADQRVNPAGFFPRTRQGL</sequence>
<evidence type="ECO:0000313" key="2">
    <source>
        <dbReference type="Proteomes" id="UP000193749"/>
    </source>
</evidence>